<name>A0A2B7WHE5_9EURO</name>
<proteinExistence type="predicted"/>
<organism evidence="1 2">
    <name type="scientific">Blastomyces parvus</name>
    <dbReference type="NCBI Taxonomy" id="2060905"/>
    <lineage>
        <taxon>Eukaryota</taxon>
        <taxon>Fungi</taxon>
        <taxon>Dikarya</taxon>
        <taxon>Ascomycota</taxon>
        <taxon>Pezizomycotina</taxon>
        <taxon>Eurotiomycetes</taxon>
        <taxon>Eurotiomycetidae</taxon>
        <taxon>Onygenales</taxon>
        <taxon>Ajellomycetaceae</taxon>
        <taxon>Blastomyces</taxon>
    </lineage>
</organism>
<dbReference type="AlphaFoldDB" id="A0A2B7WHE5"/>
<sequence length="87" mass="9512">MYLKVERIIVPSLGHLLGGRENLPSADVVAADAQIGKTMRARFGHEELSKRPRYPTPTLNSDAFISRLSFPLLSPCTTPAGRCGHHS</sequence>
<dbReference type="Proteomes" id="UP000224080">
    <property type="component" value="Unassembled WGS sequence"/>
</dbReference>
<comment type="caution">
    <text evidence="1">The sequence shown here is derived from an EMBL/GenBank/DDBJ whole genome shotgun (WGS) entry which is preliminary data.</text>
</comment>
<reference evidence="1 2" key="1">
    <citation type="submission" date="2017-10" db="EMBL/GenBank/DDBJ databases">
        <title>Comparative genomics in systemic dimorphic fungi from Ajellomycetaceae.</title>
        <authorList>
            <person name="Munoz J.F."/>
            <person name="Mcewen J.G."/>
            <person name="Clay O.K."/>
            <person name="Cuomo C.A."/>
        </authorList>
    </citation>
    <scope>NUCLEOTIDE SEQUENCE [LARGE SCALE GENOMIC DNA]</scope>
    <source>
        <strain evidence="1 2">UAMH130</strain>
    </source>
</reference>
<evidence type="ECO:0000313" key="1">
    <source>
        <dbReference type="EMBL" id="PGG95994.1"/>
    </source>
</evidence>
<accession>A0A2B7WHE5</accession>
<protein>
    <submittedName>
        <fullName evidence="1">Uncharacterized protein</fullName>
    </submittedName>
</protein>
<gene>
    <name evidence="1" type="ORF">GX51_08031</name>
</gene>
<keyword evidence="2" id="KW-1185">Reference proteome</keyword>
<dbReference type="EMBL" id="PDNC01000196">
    <property type="protein sequence ID" value="PGG95994.1"/>
    <property type="molecule type" value="Genomic_DNA"/>
</dbReference>
<evidence type="ECO:0000313" key="2">
    <source>
        <dbReference type="Proteomes" id="UP000224080"/>
    </source>
</evidence>